<sequence length="274" mass="32936">MLFYDVFEEIIINQVSEIESNFKVFYTKDEALHDLRVAIRRLLSYFLVFKKYLNTDTQLLNTLKFFLKSSNIARDTQILIEKINQLDIFENDLKELKTYLEKEYGIQKSNFYNILSLSFDDFLIKINQTIVQKSYRKDGFFDFKFETITFLSLNAQAKKIKKIKPAKKNLHKLRIEYKKYRYILEILQKTQVQNQKIQERLIQLRQLQDKLGYVQDLSVHIEYLKSLKTILPNSINAIQALIETFKSNLKQKRKKVIFLLSFLRFFEINWGEYA</sequence>
<dbReference type="InterPro" id="IPR007899">
    <property type="entry name" value="CHAD_dom"/>
</dbReference>
<dbReference type="EMBL" id="FMYU01000007">
    <property type="protein sequence ID" value="SDC62703.1"/>
    <property type="molecule type" value="Genomic_DNA"/>
</dbReference>
<keyword evidence="3" id="KW-1185">Reference proteome</keyword>
<evidence type="ECO:0000313" key="2">
    <source>
        <dbReference type="EMBL" id="SDC62703.1"/>
    </source>
</evidence>
<feature type="domain" description="CHAD" evidence="1">
    <location>
        <begin position="1"/>
        <end position="271"/>
    </location>
</feature>
<dbReference type="PANTHER" id="PTHR39339:SF1">
    <property type="entry name" value="CHAD DOMAIN-CONTAINING PROTEIN"/>
    <property type="match status" value="1"/>
</dbReference>
<protein>
    <submittedName>
        <fullName evidence="2">CHAD domain-containing protein</fullName>
    </submittedName>
</protein>
<dbReference type="AlphaFoldDB" id="A0A1G6N4F4"/>
<dbReference type="PROSITE" id="PS51708">
    <property type="entry name" value="CHAD"/>
    <property type="match status" value="1"/>
</dbReference>
<dbReference type="InterPro" id="IPR038186">
    <property type="entry name" value="CHAD_dom_sf"/>
</dbReference>
<evidence type="ECO:0000313" key="3">
    <source>
        <dbReference type="Proteomes" id="UP000199411"/>
    </source>
</evidence>
<dbReference type="Gene3D" id="1.40.20.10">
    <property type="entry name" value="CHAD domain"/>
    <property type="match status" value="1"/>
</dbReference>
<name>A0A1G6N4F4_9BACT</name>
<organism evidence="2 3">
    <name type="scientific">Desulfurella multipotens</name>
    <dbReference type="NCBI Taxonomy" id="79269"/>
    <lineage>
        <taxon>Bacteria</taxon>
        <taxon>Pseudomonadati</taxon>
        <taxon>Campylobacterota</taxon>
        <taxon>Desulfurellia</taxon>
        <taxon>Desulfurellales</taxon>
        <taxon>Desulfurellaceae</taxon>
        <taxon>Desulfurella</taxon>
    </lineage>
</organism>
<dbReference type="PANTHER" id="PTHR39339">
    <property type="entry name" value="SLR1444 PROTEIN"/>
    <property type="match status" value="1"/>
</dbReference>
<gene>
    <name evidence="2" type="ORF">SAMN05660835_01109</name>
</gene>
<dbReference type="Proteomes" id="UP000199411">
    <property type="component" value="Unassembled WGS sequence"/>
</dbReference>
<dbReference type="OrthoDB" id="9777271at2"/>
<evidence type="ECO:0000259" key="1">
    <source>
        <dbReference type="PROSITE" id="PS51708"/>
    </source>
</evidence>
<proteinExistence type="predicted"/>
<dbReference type="Pfam" id="PF05235">
    <property type="entry name" value="CHAD"/>
    <property type="match status" value="1"/>
</dbReference>
<dbReference type="RefSeq" id="WP_092128785.1">
    <property type="nucleotide sequence ID" value="NZ_FMYU01000007.1"/>
</dbReference>
<accession>A0A1G6N4F4</accession>
<reference evidence="3" key="1">
    <citation type="submission" date="2016-10" db="EMBL/GenBank/DDBJ databases">
        <authorList>
            <person name="Varghese N."/>
            <person name="Submissions S."/>
        </authorList>
    </citation>
    <scope>NUCLEOTIDE SEQUENCE [LARGE SCALE GENOMIC DNA]</scope>
    <source>
        <strain evidence="3">DSM 8415</strain>
    </source>
</reference>
<dbReference type="SMART" id="SM00880">
    <property type="entry name" value="CHAD"/>
    <property type="match status" value="1"/>
</dbReference>